<gene>
    <name evidence="1" type="ORF">F2Y61_21840</name>
</gene>
<reference evidence="1 2" key="1">
    <citation type="journal article" date="2019" name="Nat. Med.">
        <title>A library of human gut bacterial isolates paired with longitudinal multiomics data enables mechanistic microbiome research.</title>
        <authorList>
            <person name="Poyet M."/>
            <person name="Groussin M."/>
            <person name="Gibbons S.M."/>
            <person name="Avila-Pacheco J."/>
            <person name="Jiang X."/>
            <person name="Kearney S.M."/>
            <person name="Perrotta A.R."/>
            <person name="Berdy B."/>
            <person name="Zhao S."/>
            <person name="Lieberman T.D."/>
            <person name="Swanson P.K."/>
            <person name="Smith M."/>
            <person name="Roesemann S."/>
            <person name="Alexander J.E."/>
            <person name="Rich S.A."/>
            <person name="Livny J."/>
            <person name="Vlamakis H."/>
            <person name="Clish C."/>
            <person name="Bullock K."/>
            <person name="Deik A."/>
            <person name="Scott J."/>
            <person name="Pierce K.A."/>
            <person name="Xavier R.J."/>
            <person name="Alm E.J."/>
        </authorList>
    </citation>
    <scope>NUCLEOTIDE SEQUENCE [LARGE SCALE GENOMIC DNA]</scope>
    <source>
        <strain evidence="1 2">BIOML-A5</strain>
    </source>
</reference>
<name>A0A5M5ZNH0_9BACT</name>
<proteinExistence type="predicted"/>
<dbReference type="InterPro" id="IPR023296">
    <property type="entry name" value="Glyco_hydro_beta-prop_sf"/>
</dbReference>
<feature type="non-terminal residue" evidence="1">
    <location>
        <position position="36"/>
    </location>
</feature>
<keyword evidence="1" id="KW-0378">Hydrolase</keyword>
<dbReference type="SUPFAM" id="SSF75005">
    <property type="entry name" value="Arabinanase/levansucrase/invertase"/>
    <property type="match status" value="1"/>
</dbReference>
<comment type="caution">
    <text evidence="1">The sequence shown here is derived from an EMBL/GenBank/DDBJ whole genome shotgun (WGS) entry which is preliminary data.</text>
</comment>
<accession>A0A5M5ZNH0</accession>
<dbReference type="EMBL" id="VVZB01000024">
    <property type="protein sequence ID" value="KAA5379169.1"/>
    <property type="molecule type" value="Genomic_DNA"/>
</dbReference>
<dbReference type="Proteomes" id="UP000347681">
    <property type="component" value="Unassembled WGS sequence"/>
</dbReference>
<sequence length="36" mass="3995">MCVRMTGETLVPDSISNPIRTGFHPDPSICRVGEDY</sequence>
<organism evidence="1 2">
    <name type="scientific">Phocaeicola dorei</name>
    <dbReference type="NCBI Taxonomy" id="357276"/>
    <lineage>
        <taxon>Bacteria</taxon>
        <taxon>Pseudomonadati</taxon>
        <taxon>Bacteroidota</taxon>
        <taxon>Bacteroidia</taxon>
        <taxon>Bacteroidales</taxon>
        <taxon>Bacteroidaceae</taxon>
        <taxon>Phocaeicola</taxon>
    </lineage>
</organism>
<evidence type="ECO:0000313" key="2">
    <source>
        <dbReference type="Proteomes" id="UP000347681"/>
    </source>
</evidence>
<dbReference type="AlphaFoldDB" id="A0A5M5ZNH0"/>
<evidence type="ECO:0000313" key="1">
    <source>
        <dbReference type="EMBL" id="KAA5379169.1"/>
    </source>
</evidence>
<protein>
    <submittedName>
        <fullName evidence="1">Glycoside hydrolase family 43 protein</fullName>
    </submittedName>
</protein>
<dbReference type="GO" id="GO:0016787">
    <property type="term" value="F:hydrolase activity"/>
    <property type="evidence" value="ECO:0007669"/>
    <property type="project" value="UniProtKB-KW"/>
</dbReference>